<dbReference type="EMBL" id="AP022606">
    <property type="protein sequence ID" value="BBZ12064.1"/>
    <property type="molecule type" value="Genomic_DNA"/>
</dbReference>
<dbReference type="Proteomes" id="UP000467379">
    <property type="component" value="Chromosome"/>
</dbReference>
<organism evidence="1 2">
    <name type="scientific">Mycobacterium branderi</name>
    <dbReference type="NCBI Taxonomy" id="43348"/>
    <lineage>
        <taxon>Bacteria</taxon>
        <taxon>Bacillati</taxon>
        <taxon>Actinomycetota</taxon>
        <taxon>Actinomycetes</taxon>
        <taxon>Mycobacteriales</taxon>
        <taxon>Mycobacteriaceae</taxon>
        <taxon>Mycobacterium</taxon>
    </lineage>
</organism>
<name>A0ABN6B6P3_9MYCO</name>
<evidence type="ECO:0000313" key="2">
    <source>
        <dbReference type="Proteomes" id="UP000467379"/>
    </source>
</evidence>
<reference evidence="1 2" key="1">
    <citation type="journal article" date="2019" name="Emerg. Microbes Infect.">
        <title>Comprehensive subspecies identification of 175 nontuberculous mycobacteria species based on 7547 genomic profiles.</title>
        <authorList>
            <person name="Matsumoto Y."/>
            <person name="Kinjo T."/>
            <person name="Motooka D."/>
            <person name="Nabeya D."/>
            <person name="Jung N."/>
            <person name="Uechi K."/>
            <person name="Horii T."/>
            <person name="Iida T."/>
            <person name="Fujita J."/>
            <person name="Nakamura S."/>
        </authorList>
    </citation>
    <scope>NUCLEOTIDE SEQUENCE [LARGE SCALE GENOMIC DNA]</scope>
    <source>
        <strain evidence="1 2">JCM 12687</strain>
    </source>
</reference>
<evidence type="ECO:0000313" key="1">
    <source>
        <dbReference type="EMBL" id="BBZ12064.1"/>
    </source>
</evidence>
<protein>
    <submittedName>
        <fullName evidence="1">Uncharacterized protein</fullName>
    </submittedName>
</protein>
<proteinExistence type="predicted"/>
<accession>A0ABN6B6P3</accession>
<gene>
    <name evidence="1" type="ORF">MBRA_22590</name>
</gene>
<keyword evidence="2" id="KW-1185">Reference proteome</keyword>
<sequence length="120" mass="11873">MAGGGGAETVAAAICKPIGIRSTATSAGPDCSLVAAVTAATGEMGVSCKAGMCAGIRGAAALTAPAKIRGVITAMPNAGVRVARITRWHDARSRRLCGRTAKAVNSRHTKGGLVAGSTQR</sequence>